<evidence type="ECO:0000256" key="1">
    <source>
        <dbReference type="SAM" id="Phobius"/>
    </source>
</evidence>
<feature type="transmembrane region" description="Helical" evidence="1">
    <location>
        <begin position="77"/>
        <end position="98"/>
    </location>
</feature>
<keyword evidence="1" id="KW-0812">Transmembrane</keyword>
<keyword evidence="3" id="KW-1185">Reference proteome</keyword>
<dbReference type="EMBL" id="ONZQ02000002">
    <property type="protein sequence ID" value="SPN98728.1"/>
    <property type="molecule type" value="Genomic_DNA"/>
</dbReference>
<protein>
    <submittedName>
        <fullName evidence="2">Uncharacterized protein</fullName>
    </submittedName>
</protein>
<keyword evidence="1" id="KW-0472">Membrane</keyword>
<keyword evidence="1" id="KW-1133">Transmembrane helix</keyword>
<organism evidence="2 3">
    <name type="scientific">Cephalotrichum gorgonifer</name>
    <dbReference type="NCBI Taxonomy" id="2041049"/>
    <lineage>
        <taxon>Eukaryota</taxon>
        <taxon>Fungi</taxon>
        <taxon>Dikarya</taxon>
        <taxon>Ascomycota</taxon>
        <taxon>Pezizomycotina</taxon>
        <taxon>Sordariomycetes</taxon>
        <taxon>Hypocreomycetidae</taxon>
        <taxon>Microascales</taxon>
        <taxon>Microascaceae</taxon>
        <taxon>Cephalotrichum</taxon>
    </lineage>
</organism>
<dbReference type="Proteomes" id="UP001187682">
    <property type="component" value="Unassembled WGS sequence"/>
</dbReference>
<reference evidence="2" key="1">
    <citation type="submission" date="2018-03" db="EMBL/GenBank/DDBJ databases">
        <authorList>
            <person name="Guldener U."/>
        </authorList>
    </citation>
    <scope>NUCLEOTIDE SEQUENCE</scope>
</reference>
<accession>A0AAE8MRI5</accession>
<sequence length="208" mass="22449">MAFDSFKLSASRAASRILAFLQGVVNRIVSADTRQMTYARVVRFSTESPILASFIFAQVLFSFIPFLIFLTFTISTALFALSAAVVFSLFWLGIGLIVLAPTLLLTSSIAVAVFAWALCSYFFVRQVSGWLPRLEGTPWERRVVAPAPVNGERSRPVKTADGAKTQGITTVDGVSDVGATTTGESDAKAEIYGTDSKGYPDVVTKEGE</sequence>
<feature type="transmembrane region" description="Helical" evidence="1">
    <location>
        <begin position="50"/>
        <end position="70"/>
    </location>
</feature>
<name>A0AAE8MRI5_9PEZI</name>
<dbReference type="AlphaFoldDB" id="A0AAE8MRI5"/>
<gene>
    <name evidence="2" type="ORF">DNG_01773</name>
</gene>
<proteinExistence type="predicted"/>
<evidence type="ECO:0000313" key="3">
    <source>
        <dbReference type="Proteomes" id="UP001187682"/>
    </source>
</evidence>
<feature type="transmembrane region" description="Helical" evidence="1">
    <location>
        <begin position="104"/>
        <end position="124"/>
    </location>
</feature>
<evidence type="ECO:0000313" key="2">
    <source>
        <dbReference type="EMBL" id="SPN98728.1"/>
    </source>
</evidence>
<comment type="caution">
    <text evidence="2">The sequence shown here is derived from an EMBL/GenBank/DDBJ whole genome shotgun (WGS) entry which is preliminary data.</text>
</comment>
<dbReference type="Pfam" id="PF16015">
    <property type="entry name" value="Promethin"/>
    <property type="match status" value="1"/>
</dbReference>